<keyword evidence="1" id="KW-0805">Transcription regulation</keyword>
<dbReference type="GO" id="GO:0000976">
    <property type="term" value="F:transcription cis-regulatory region binding"/>
    <property type="evidence" value="ECO:0007669"/>
    <property type="project" value="TreeGrafter"/>
</dbReference>
<dbReference type="RefSeq" id="WP_074462285.1">
    <property type="nucleotide sequence ID" value="NZ_FMUR01000009.1"/>
</dbReference>
<dbReference type="InterPro" id="IPR000524">
    <property type="entry name" value="Tscrpt_reg_HTH_GntR"/>
</dbReference>
<dbReference type="InterPro" id="IPR028082">
    <property type="entry name" value="Peripla_BP_I"/>
</dbReference>
<dbReference type="AlphaFoldDB" id="A0A1G5DVS4"/>
<dbReference type="GO" id="GO:0003700">
    <property type="term" value="F:DNA-binding transcription factor activity"/>
    <property type="evidence" value="ECO:0007669"/>
    <property type="project" value="InterPro"/>
</dbReference>
<accession>A0A1G5DVS4</accession>
<dbReference type="Gene3D" id="3.40.50.2300">
    <property type="match status" value="2"/>
</dbReference>
<dbReference type="PANTHER" id="PTHR30146">
    <property type="entry name" value="LACI-RELATED TRANSCRIPTIONAL REPRESSOR"/>
    <property type="match status" value="1"/>
</dbReference>
<dbReference type="Gene3D" id="1.10.10.10">
    <property type="entry name" value="Winged helix-like DNA-binding domain superfamily/Winged helix DNA-binding domain"/>
    <property type="match status" value="1"/>
</dbReference>
<dbReference type="InterPro" id="IPR033532">
    <property type="entry name" value="AraR_ligand_bind_dom"/>
</dbReference>
<dbReference type="EMBL" id="FMUR01000009">
    <property type="protein sequence ID" value="SCY18677.1"/>
    <property type="molecule type" value="Genomic_DNA"/>
</dbReference>
<keyword evidence="3" id="KW-0804">Transcription</keyword>
<sequence length="364" mass="41046">MNNKKSASLKYQQIEEELKQLILEEQIKPGEKMPSENVLTAKYGVSRQTVRKAISNLINEGFVYAVQGSGTFCSDASRFKKDSKDIAVVMTYLSDYIFPKVISGIDSVLSENGYSIVLKNTNNSRTREIQCLENLIEKNIDGIIIEPSKSNVFCKHKYLYDRLDSYGIPYIFIQGAYSVMEDKPHVIMDDEKGAYLLTEHLIKLGHRNILGVFKSDDTQGQNRHKGYAKALAKEGIAYDPENVIWFYTEDRAVHPYTTLQKMIRSGKKVDAIVAYNDQIAFHLIKAIRELGLKVPEDISITGYDNSQTSTNTDITLTTIVHPQQELGKIAAEALLKMIHGEEVDKKIVIEPKLITGNSCKNRAI</sequence>
<dbReference type="InterPro" id="IPR036390">
    <property type="entry name" value="WH_DNA-bd_sf"/>
</dbReference>
<dbReference type="SMART" id="SM00345">
    <property type="entry name" value="HTH_GNTR"/>
    <property type="match status" value="1"/>
</dbReference>
<dbReference type="SUPFAM" id="SSF46785">
    <property type="entry name" value="Winged helix' DNA-binding domain"/>
    <property type="match status" value="1"/>
</dbReference>
<proteinExistence type="predicted"/>
<gene>
    <name evidence="5" type="ORF">SAMN02910451_01676</name>
</gene>
<dbReference type="CDD" id="cd07377">
    <property type="entry name" value="WHTH_GntR"/>
    <property type="match status" value="1"/>
</dbReference>
<evidence type="ECO:0000256" key="1">
    <source>
        <dbReference type="ARBA" id="ARBA00023015"/>
    </source>
</evidence>
<dbReference type="CDD" id="cd01541">
    <property type="entry name" value="PBP1_AraR"/>
    <property type="match status" value="1"/>
</dbReference>
<dbReference type="PRINTS" id="PR00035">
    <property type="entry name" value="HTHGNTR"/>
</dbReference>
<dbReference type="InterPro" id="IPR046335">
    <property type="entry name" value="LacI/GalR-like_sensor"/>
</dbReference>
<dbReference type="Pfam" id="PF13377">
    <property type="entry name" value="Peripla_BP_3"/>
    <property type="match status" value="1"/>
</dbReference>
<dbReference type="Proteomes" id="UP000183047">
    <property type="component" value="Unassembled WGS sequence"/>
</dbReference>
<evidence type="ECO:0000259" key="4">
    <source>
        <dbReference type="PROSITE" id="PS50949"/>
    </source>
</evidence>
<evidence type="ECO:0000256" key="3">
    <source>
        <dbReference type="ARBA" id="ARBA00023163"/>
    </source>
</evidence>
<protein>
    <submittedName>
        <fullName evidence="5">GntR family transcriptional regulator, arabinose operon transcriptional repressor</fullName>
    </submittedName>
</protein>
<evidence type="ECO:0000256" key="2">
    <source>
        <dbReference type="ARBA" id="ARBA00023125"/>
    </source>
</evidence>
<reference evidence="6" key="1">
    <citation type="submission" date="2016-10" db="EMBL/GenBank/DDBJ databases">
        <authorList>
            <person name="Varghese N."/>
            <person name="Submissions S."/>
        </authorList>
    </citation>
    <scope>NUCLEOTIDE SEQUENCE [LARGE SCALE GENOMIC DNA]</scope>
    <source>
        <strain evidence="6">XBD2006</strain>
    </source>
</reference>
<organism evidence="5 6">
    <name type="scientific">Butyrivibrio hungatei</name>
    <dbReference type="NCBI Taxonomy" id="185008"/>
    <lineage>
        <taxon>Bacteria</taxon>
        <taxon>Bacillati</taxon>
        <taxon>Bacillota</taxon>
        <taxon>Clostridia</taxon>
        <taxon>Lachnospirales</taxon>
        <taxon>Lachnospiraceae</taxon>
        <taxon>Butyrivibrio</taxon>
    </lineage>
</organism>
<keyword evidence="2" id="KW-0238">DNA-binding</keyword>
<dbReference type="Pfam" id="PF00392">
    <property type="entry name" value="GntR"/>
    <property type="match status" value="1"/>
</dbReference>
<dbReference type="OrthoDB" id="9813468at2"/>
<keyword evidence="6" id="KW-1185">Reference proteome</keyword>
<evidence type="ECO:0000313" key="6">
    <source>
        <dbReference type="Proteomes" id="UP000183047"/>
    </source>
</evidence>
<dbReference type="SUPFAM" id="SSF53822">
    <property type="entry name" value="Periplasmic binding protein-like I"/>
    <property type="match status" value="1"/>
</dbReference>
<name>A0A1G5DVS4_9FIRM</name>
<dbReference type="InterPro" id="IPR036388">
    <property type="entry name" value="WH-like_DNA-bd_sf"/>
</dbReference>
<dbReference type="PANTHER" id="PTHR30146:SF150">
    <property type="entry name" value="ARABINOSE METABOLISM TRANSCRIPTIONAL REPRESSOR"/>
    <property type="match status" value="1"/>
</dbReference>
<evidence type="ECO:0000313" key="5">
    <source>
        <dbReference type="EMBL" id="SCY18677.1"/>
    </source>
</evidence>
<dbReference type="PROSITE" id="PS50949">
    <property type="entry name" value="HTH_GNTR"/>
    <property type="match status" value="1"/>
</dbReference>
<feature type="domain" description="HTH gntR-type" evidence="4">
    <location>
        <begin position="8"/>
        <end position="76"/>
    </location>
</feature>